<dbReference type="CDD" id="cd15457">
    <property type="entry name" value="NADAR"/>
    <property type="match status" value="1"/>
</dbReference>
<organism evidence="4 5">
    <name type="scientific">Candidatus Nomurabacteria bacterium GW2011_GWB1_37_5</name>
    <dbReference type="NCBI Taxonomy" id="1618742"/>
    <lineage>
        <taxon>Bacteria</taxon>
        <taxon>Candidatus Nomuraibacteriota</taxon>
    </lineage>
</organism>
<evidence type="ECO:0000256" key="2">
    <source>
        <dbReference type="ARBA" id="ARBA00000751"/>
    </source>
</evidence>
<dbReference type="NCBIfam" id="TIGR02464">
    <property type="entry name" value="ribofla_fusion"/>
    <property type="match status" value="1"/>
</dbReference>
<evidence type="ECO:0000313" key="4">
    <source>
        <dbReference type="EMBL" id="KKQ34497.1"/>
    </source>
</evidence>
<dbReference type="Proteomes" id="UP000033876">
    <property type="component" value="Unassembled WGS sequence"/>
</dbReference>
<comment type="catalytic activity">
    <reaction evidence="1">
        <text>5-amino-6-(5-phospho-D-ribosylamino)uracil + H2O = 5,6-diaminouracil + D-ribose 5-phosphate</text>
        <dbReference type="Rhea" id="RHEA:55020"/>
        <dbReference type="ChEBI" id="CHEBI:15377"/>
        <dbReference type="ChEBI" id="CHEBI:46252"/>
        <dbReference type="ChEBI" id="CHEBI:58453"/>
        <dbReference type="ChEBI" id="CHEBI:78346"/>
    </reaction>
</comment>
<reference evidence="4 5" key="1">
    <citation type="journal article" date="2015" name="Nature">
        <title>rRNA introns, odd ribosomes, and small enigmatic genomes across a large radiation of phyla.</title>
        <authorList>
            <person name="Brown C.T."/>
            <person name="Hug L.A."/>
            <person name="Thomas B.C."/>
            <person name="Sharon I."/>
            <person name="Castelle C.J."/>
            <person name="Singh A."/>
            <person name="Wilkins M.J."/>
            <person name="Williams K.H."/>
            <person name="Banfield J.F."/>
        </authorList>
    </citation>
    <scope>NUCLEOTIDE SEQUENCE [LARGE SCALE GENOMIC DNA]</scope>
</reference>
<name>A0A0G0GWP2_9BACT</name>
<dbReference type="SUPFAM" id="SSF143990">
    <property type="entry name" value="YbiA-like"/>
    <property type="match status" value="1"/>
</dbReference>
<evidence type="ECO:0000256" key="1">
    <source>
        <dbReference type="ARBA" id="ARBA00000022"/>
    </source>
</evidence>
<proteinExistence type="predicted"/>
<dbReference type="AlphaFoldDB" id="A0A0G0GWP2"/>
<comment type="caution">
    <text evidence="4">The sequence shown here is derived from an EMBL/GenBank/DDBJ whole genome shotgun (WGS) entry which is preliminary data.</text>
</comment>
<dbReference type="Pfam" id="PF08719">
    <property type="entry name" value="NADAR"/>
    <property type="match status" value="1"/>
</dbReference>
<protein>
    <submittedName>
        <fullName evidence="4">Swarming motility protein ybiA</fullName>
    </submittedName>
</protein>
<evidence type="ECO:0000259" key="3">
    <source>
        <dbReference type="Pfam" id="PF08719"/>
    </source>
</evidence>
<feature type="domain" description="NADAR" evidence="3">
    <location>
        <begin position="10"/>
        <end position="145"/>
    </location>
</feature>
<dbReference type="InterPro" id="IPR012816">
    <property type="entry name" value="NADAR"/>
</dbReference>
<dbReference type="InterPro" id="IPR037238">
    <property type="entry name" value="YbiA-like_sf"/>
</dbReference>
<dbReference type="Gene3D" id="1.10.357.40">
    <property type="entry name" value="YbiA-like"/>
    <property type="match status" value="1"/>
</dbReference>
<sequence>MNKIEVFRGEYRFLSNFWPVNIEYDGMTYPTVEHAYQAAKSDNCFVREEIQGLPTPGKAKKYSYGIKKRPEWNIEYKIQIMKELVTQKFLFNEPLLTQKLLQTENAEIIEGNEHDDDFWGKVWRKGKWRGSNHLGIILMDVRNLLQLMKKDLSLIIQQNKGLSSVDLVKLLEISEKDLFMRRITFGI</sequence>
<gene>
    <name evidence="4" type="ORF">US50_C0046G0004</name>
</gene>
<evidence type="ECO:0000313" key="5">
    <source>
        <dbReference type="Proteomes" id="UP000033876"/>
    </source>
</evidence>
<dbReference type="EMBL" id="LBTF01000046">
    <property type="protein sequence ID" value="KKQ34497.1"/>
    <property type="molecule type" value="Genomic_DNA"/>
</dbReference>
<accession>A0A0G0GWP2</accession>
<comment type="catalytic activity">
    <reaction evidence="2">
        <text>2,5-diamino-6-hydroxy-4-(5-phosphoribosylamino)-pyrimidine + H2O = 2,5,6-triamino-4-hydroxypyrimidine + D-ribose 5-phosphate</text>
        <dbReference type="Rhea" id="RHEA:23436"/>
        <dbReference type="ChEBI" id="CHEBI:15377"/>
        <dbReference type="ChEBI" id="CHEBI:58614"/>
        <dbReference type="ChEBI" id="CHEBI:78346"/>
        <dbReference type="ChEBI" id="CHEBI:137796"/>
    </reaction>
</comment>